<dbReference type="InterPro" id="IPR019965">
    <property type="entry name" value="PPOX_F420-dep_Rv2061_put"/>
</dbReference>
<dbReference type="SUPFAM" id="SSF50475">
    <property type="entry name" value="FMN-binding split barrel"/>
    <property type="match status" value="1"/>
</dbReference>
<gene>
    <name evidence="2" type="ORF">C8E97_5539</name>
</gene>
<dbReference type="InterPro" id="IPR012349">
    <property type="entry name" value="Split_barrel_FMN-bd"/>
</dbReference>
<dbReference type="EMBL" id="RBXO01000001">
    <property type="protein sequence ID" value="RKT56827.1"/>
    <property type="molecule type" value="Genomic_DNA"/>
</dbReference>
<sequence>MALGDDKYLLLTTFRRDGTPVPTPVWAVRRDGVIRVWSAADAGKVKRIRNNPEVTVGPCDFRGNPTGAGTPARARVLDERAGAETRRLIGAKYGLVGRLALLGSRLRRGGAGTVGIEISTD</sequence>
<keyword evidence="1" id="KW-0560">Oxidoreductase</keyword>
<comment type="caution">
    <text evidence="2">The sequence shown here is derived from an EMBL/GenBank/DDBJ whole genome shotgun (WGS) entry which is preliminary data.</text>
</comment>
<dbReference type="PANTHER" id="PTHR35176">
    <property type="entry name" value="HEME OXYGENASE HI_0854-RELATED"/>
    <property type="match status" value="1"/>
</dbReference>
<dbReference type="OrthoDB" id="5738083at2"/>
<evidence type="ECO:0000256" key="1">
    <source>
        <dbReference type="ARBA" id="ARBA00023002"/>
    </source>
</evidence>
<dbReference type="RefSeq" id="WP_121008322.1">
    <property type="nucleotide sequence ID" value="NZ_RBXO01000001.1"/>
</dbReference>
<evidence type="ECO:0000313" key="2">
    <source>
        <dbReference type="EMBL" id="RKT56827.1"/>
    </source>
</evidence>
<accession>A0A495W6V6</accession>
<dbReference type="NCBIfam" id="TIGR03666">
    <property type="entry name" value="Rv2061_F420"/>
    <property type="match status" value="1"/>
</dbReference>
<dbReference type="GO" id="GO:0070967">
    <property type="term" value="F:coenzyme F420 binding"/>
    <property type="evidence" value="ECO:0007669"/>
    <property type="project" value="TreeGrafter"/>
</dbReference>
<dbReference type="AlphaFoldDB" id="A0A495W6V6"/>
<dbReference type="Proteomes" id="UP000282084">
    <property type="component" value="Unassembled WGS sequence"/>
</dbReference>
<proteinExistence type="predicted"/>
<evidence type="ECO:0000313" key="3">
    <source>
        <dbReference type="Proteomes" id="UP000282084"/>
    </source>
</evidence>
<protein>
    <submittedName>
        <fullName evidence="2">Uncharacterized protein</fullName>
    </submittedName>
</protein>
<reference evidence="2 3" key="1">
    <citation type="submission" date="2018-10" db="EMBL/GenBank/DDBJ databases">
        <title>Sequencing the genomes of 1000 actinobacteria strains.</title>
        <authorList>
            <person name="Klenk H.-P."/>
        </authorList>
    </citation>
    <scope>NUCLEOTIDE SEQUENCE [LARGE SCALE GENOMIC DNA]</scope>
    <source>
        <strain evidence="2 3">DSM 43800</strain>
    </source>
</reference>
<dbReference type="Gene3D" id="2.30.110.10">
    <property type="entry name" value="Electron Transport, Fmn-binding Protein, Chain A"/>
    <property type="match status" value="1"/>
</dbReference>
<keyword evidence="3" id="KW-1185">Reference proteome</keyword>
<dbReference type="PANTHER" id="PTHR35176:SF11">
    <property type="entry name" value="PYRIDOXAMINE 5'-PHOSPHATE OXIDASE FAMILY PROTEIN"/>
    <property type="match status" value="1"/>
</dbReference>
<dbReference type="GO" id="GO:0016627">
    <property type="term" value="F:oxidoreductase activity, acting on the CH-CH group of donors"/>
    <property type="evidence" value="ECO:0007669"/>
    <property type="project" value="TreeGrafter"/>
</dbReference>
<organism evidence="2 3">
    <name type="scientific">Saccharothrix australiensis</name>
    <dbReference type="NCBI Taxonomy" id="2072"/>
    <lineage>
        <taxon>Bacteria</taxon>
        <taxon>Bacillati</taxon>
        <taxon>Actinomycetota</taxon>
        <taxon>Actinomycetes</taxon>
        <taxon>Pseudonocardiales</taxon>
        <taxon>Pseudonocardiaceae</taxon>
        <taxon>Saccharothrix</taxon>
    </lineage>
</organism>
<name>A0A495W6V6_9PSEU</name>
<dbReference type="InterPro" id="IPR052019">
    <property type="entry name" value="F420H2_bilvrd_red/Heme_oxyg"/>
</dbReference>
<dbReference type="GO" id="GO:0005829">
    <property type="term" value="C:cytosol"/>
    <property type="evidence" value="ECO:0007669"/>
    <property type="project" value="TreeGrafter"/>
</dbReference>